<protein>
    <submittedName>
        <fullName evidence="1">Uncharacterized protein</fullName>
    </submittedName>
</protein>
<dbReference type="InterPro" id="IPR005515">
    <property type="entry name" value="VOMI"/>
</dbReference>
<accession>A0AAV6G3T8</accession>
<comment type="caution">
    <text evidence="1">The sequence shown here is derived from an EMBL/GenBank/DDBJ whole genome shotgun (WGS) entry which is preliminary data.</text>
</comment>
<reference evidence="1" key="1">
    <citation type="submission" date="2020-10" db="EMBL/GenBank/DDBJ databases">
        <title>Chromosome-scale genome assembly of the Allis shad, Alosa alosa.</title>
        <authorList>
            <person name="Margot Z."/>
            <person name="Christophe K."/>
            <person name="Cabau C."/>
            <person name="Louis A."/>
            <person name="Berthelot C."/>
            <person name="Parey E."/>
            <person name="Roest Crollius H."/>
            <person name="Montfort J."/>
            <person name="Robinson-Rechavi M."/>
            <person name="Bucao C."/>
            <person name="Bouchez O."/>
            <person name="Gislard M."/>
            <person name="Lluch J."/>
            <person name="Milhes M."/>
            <person name="Lampietro C."/>
            <person name="Lopez Roques C."/>
            <person name="Donnadieu C."/>
            <person name="Braasch I."/>
            <person name="Desvignes T."/>
            <person name="Postlethwait J."/>
            <person name="Bobe J."/>
            <person name="Guiguen Y."/>
        </authorList>
    </citation>
    <scope>NUCLEOTIDE SEQUENCE</scope>
    <source>
        <strain evidence="1">M-15738</strain>
        <tissue evidence="1">Blood</tissue>
    </source>
</reference>
<evidence type="ECO:0000313" key="2">
    <source>
        <dbReference type="Proteomes" id="UP000823561"/>
    </source>
</evidence>
<dbReference type="Gene3D" id="2.100.10.20">
    <property type="entry name" value="Vitelline membrane outer layer protein I (VOMI)"/>
    <property type="match status" value="1"/>
</dbReference>
<evidence type="ECO:0000313" key="1">
    <source>
        <dbReference type="EMBL" id="KAG5269610.1"/>
    </source>
</evidence>
<sequence>MIRTCSAFPSQNRSIRTLRQLLTITASLVRKSRLVMAKPVYRRAELWQMGLLILSLVSHSEGSTIIKVENGGGWGGWHGFQMCPKDFYANGFSMRVDRHVGGRRDDRSLNGIRLFCKHITYPIDDIVVESPGYWGIWTSKQLCASGYLDSFQLRVEGPQGRGDDTAVQQHERPLQQWRYSPW</sequence>
<dbReference type="Proteomes" id="UP000823561">
    <property type="component" value="Chromosome 15"/>
</dbReference>
<proteinExistence type="predicted"/>
<gene>
    <name evidence="1" type="ORF">AALO_G00203980</name>
</gene>
<dbReference type="AlphaFoldDB" id="A0AAV6G3T8"/>
<dbReference type="Pfam" id="PF03762">
    <property type="entry name" value="VOMI"/>
    <property type="match status" value="1"/>
</dbReference>
<dbReference type="InterPro" id="IPR036706">
    <property type="entry name" value="VOMI_sf"/>
</dbReference>
<name>A0AAV6G3T8_9TELE</name>
<dbReference type="GO" id="GO:0005615">
    <property type="term" value="C:extracellular space"/>
    <property type="evidence" value="ECO:0007669"/>
    <property type="project" value="TreeGrafter"/>
</dbReference>
<keyword evidence="2" id="KW-1185">Reference proteome</keyword>
<organism evidence="1 2">
    <name type="scientific">Alosa alosa</name>
    <name type="common">allis shad</name>
    <dbReference type="NCBI Taxonomy" id="278164"/>
    <lineage>
        <taxon>Eukaryota</taxon>
        <taxon>Metazoa</taxon>
        <taxon>Chordata</taxon>
        <taxon>Craniata</taxon>
        <taxon>Vertebrata</taxon>
        <taxon>Euteleostomi</taxon>
        <taxon>Actinopterygii</taxon>
        <taxon>Neopterygii</taxon>
        <taxon>Teleostei</taxon>
        <taxon>Clupei</taxon>
        <taxon>Clupeiformes</taxon>
        <taxon>Clupeoidei</taxon>
        <taxon>Clupeidae</taxon>
        <taxon>Alosa</taxon>
    </lineage>
</organism>
<dbReference type="EMBL" id="JADWDJ010000015">
    <property type="protein sequence ID" value="KAG5269610.1"/>
    <property type="molecule type" value="Genomic_DNA"/>
</dbReference>
<dbReference type="SUPFAM" id="SSF51092">
    <property type="entry name" value="Vitelline membrane outer protein-I (VMO-I)"/>
    <property type="match status" value="1"/>
</dbReference>
<dbReference type="PANTHER" id="PTHR18841:SF0">
    <property type="entry name" value="VITELLINE MEMBRANE OUTER LAYER 1 HOMOLOG A-RELATED"/>
    <property type="match status" value="1"/>
</dbReference>
<dbReference type="PANTHER" id="PTHR18841">
    <property type="entry name" value="VITELLINE MEMBRANE OUTER LAYER PROTEIN I-RELATED"/>
    <property type="match status" value="1"/>
</dbReference>